<evidence type="ECO:0000256" key="8">
    <source>
        <dbReference type="ARBA" id="ARBA00022990"/>
    </source>
</evidence>
<dbReference type="InterPro" id="IPR002515">
    <property type="entry name" value="Znf_C2H2C"/>
</dbReference>
<comment type="subcellular location">
    <subcellularLocation>
        <location evidence="1">Nucleus</location>
    </subcellularLocation>
</comment>
<dbReference type="EC" id="2.3.1.48" evidence="3"/>
<dbReference type="GO" id="GO:0005634">
    <property type="term" value="C:nucleus"/>
    <property type="evidence" value="ECO:0007669"/>
    <property type="project" value="UniProtKB-SubCell"/>
</dbReference>
<dbReference type="SUPFAM" id="SSF55729">
    <property type="entry name" value="Acyl-CoA N-acyltransferases (Nat)"/>
    <property type="match status" value="1"/>
</dbReference>
<proteinExistence type="inferred from homology"/>
<dbReference type="Pfam" id="PF01853">
    <property type="entry name" value="MOZ_SAS"/>
    <property type="match status" value="1"/>
</dbReference>
<keyword evidence="6" id="KW-0863">Zinc-finger</keyword>
<dbReference type="InterPro" id="IPR036060">
    <property type="entry name" value="Znf_C2H2C_sf"/>
</dbReference>
<evidence type="ECO:0000256" key="9">
    <source>
        <dbReference type="ARBA" id="ARBA00023015"/>
    </source>
</evidence>
<evidence type="ECO:0000256" key="10">
    <source>
        <dbReference type="ARBA" id="ARBA00023163"/>
    </source>
</evidence>
<dbReference type="WBParaSite" id="nRc.2.0.1.t12161-RA">
    <property type="protein sequence ID" value="nRc.2.0.1.t12161-RA"/>
    <property type="gene ID" value="nRc.2.0.1.g12161"/>
</dbReference>
<evidence type="ECO:0000256" key="1">
    <source>
        <dbReference type="ARBA" id="ARBA00004123"/>
    </source>
</evidence>
<evidence type="ECO:0000256" key="11">
    <source>
        <dbReference type="ARBA" id="ARBA00023242"/>
    </source>
</evidence>
<protein>
    <recommendedName>
        <fullName evidence="3">histone acetyltransferase</fullName>
        <ecNumber evidence="3">2.3.1.48</ecNumber>
    </recommendedName>
</protein>
<dbReference type="InterPro" id="IPR050603">
    <property type="entry name" value="MYST_HAT"/>
</dbReference>
<sequence>SKLLVQRAQRTLKRRHSSSSTVASKTYVKQEPLSPPAKLMKMHKKYKSALEKRHSVFTHNSLNNVGRKGPNWNTKESCSVVGCNKSGHLSIAYSTHSFKEACPIYHNLSIDELKGFNIKKAKLEDSKTLKPNSKQERLLVDLVKKRNIFDASLRDKMSRNSFSSLLNFQRTLEPSLDMFASEEDIALFRMAQISTAEDMVEVNSSLRNPIACSIKSVRIGPFDIETVNASCYPDDVKCLEKIFVCHFCLKYLKSLTQLRNHLEKDSMMNCNLSCILILPPYQCKGYGKFLIELSYVLSKFEDKIGSPEHPLSDMGLIAYRGYWKEKIIEYLDELEDQNFSVRGNFS</sequence>
<dbReference type="PROSITE" id="PS51726">
    <property type="entry name" value="MYST_HAT"/>
    <property type="match status" value="1"/>
</dbReference>
<evidence type="ECO:0000256" key="6">
    <source>
        <dbReference type="ARBA" id="ARBA00022771"/>
    </source>
</evidence>
<keyword evidence="5" id="KW-0479">Metal-binding</keyword>
<dbReference type="PANTHER" id="PTHR10615">
    <property type="entry name" value="HISTONE ACETYLTRANSFERASE"/>
    <property type="match status" value="1"/>
</dbReference>
<keyword evidence="8" id="KW-0007">Acetylation</keyword>
<keyword evidence="15" id="KW-1185">Reference proteome</keyword>
<dbReference type="AlphaFoldDB" id="A0A915IFZ8"/>
<keyword evidence="7" id="KW-0862">Zinc</keyword>
<evidence type="ECO:0000256" key="4">
    <source>
        <dbReference type="ARBA" id="ARBA00022679"/>
    </source>
</evidence>
<evidence type="ECO:0000256" key="5">
    <source>
        <dbReference type="ARBA" id="ARBA00022723"/>
    </source>
</evidence>
<dbReference type="InterPro" id="IPR016181">
    <property type="entry name" value="Acyl_CoA_acyltransferase"/>
</dbReference>
<feature type="domain" description="MYST-type HAT" evidence="14">
    <location>
        <begin position="143"/>
        <end position="346"/>
    </location>
</feature>
<evidence type="ECO:0000313" key="15">
    <source>
        <dbReference type="Proteomes" id="UP000887565"/>
    </source>
</evidence>
<feature type="active site" description="Proton donor/acceptor" evidence="12">
    <location>
        <position position="308"/>
    </location>
</feature>
<dbReference type="SUPFAM" id="SSF103637">
    <property type="entry name" value="CCHHC domain"/>
    <property type="match status" value="1"/>
</dbReference>
<accession>A0A915IFZ8</accession>
<dbReference type="Gene3D" id="3.30.60.60">
    <property type="entry name" value="N-acetyl transferase-like"/>
    <property type="match status" value="1"/>
</dbReference>
<evidence type="ECO:0000256" key="12">
    <source>
        <dbReference type="PIRSR" id="PIRSR602717-51"/>
    </source>
</evidence>
<dbReference type="PROSITE" id="PS51802">
    <property type="entry name" value="ZF_CCHHC"/>
    <property type="match status" value="1"/>
</dbReference>
<comment type="similarity">
    <text evidence="2">Belongs to the MYST (SAS/MOZ) family.</text>
</comment>
<dbReference type="Gene3D" id="1.10.10.10">
    <property type="entry name" value="Winged helix-like DNA-binding domain superfamily/Winged helix DNA-binding domain"/>
    <property type="match status" value="1"/>
</dbReference>
<dbReference type="Proteomes" id="UP000887565">
    <property type="component" value="Unplaced"/>
</dbReference>
<evidence type="ECO:0000313" key="16">
    <source>
        <dbReference type="WBParaSite" id="nRc.2.0.1.t12161-RA"/>
    </source>
</evidence>
<evidence type="ECO:0000256" key="13">
    <source>
        <dbReference type="SAM" id="MobiDB-lite"/>
    </source>
</evidence>
<evidence type="ECO:0000256" key="3">
    <source>
        <dbReference type="ARBA" id="ARBA00013184"/>
    </source>
</evidence>
<organism evidence="15 16">
    <name type="scientific">Romanomermis culicivorax</name>
    <name type="common">Nematode worm</name>
    <dbReference type="NCBI Taxonomy" id="13658"/>
    <lineage>
        <taxon>Eukaryota</taxon>
        <taxon>Metazoa</taxon>
        <taxon>Ecdysozoa</taxon>
        <taxon>Nematoda</taxon>
        <taxon>Enoplea</taxon>
        <taxon>Dorylaimia</taxon>
        <taxon>Mermithida</taxon>
        <taxon>Mermithoidea</taxon>
        <taxon>Mermithidae</taxon>
        <taxon>Romanomermis</taxon>
    </lineage>
</organism>
<evidence type="ECO:0000259" key="14">
    <source>
        <dbReference type="PROSITE" id="PS51726"/>
    </source>
</evidence>
<keyword evidence="9" id="KW-0805">Transcription regulation</keyword>
<name>A0A915IFZ8_ROMCU</name>
<dbReference type="InterPro" id="IPR036388">
    <property type="entry name" value="WH-like_DNA-bd_sf"/>
</dbReference>
<reference evidence="16" key="1">
    <citation type="submission" date="2022-11" db="UniProtKB">
        <authorList>
            <consortium name="WormBaseParasite"/>
        </authorList>
    </citation>
    <scope>IDENTIFICATION</scope>
</reference>
<keyword evidence="4" id="KW-0808">Transferase</keyword>
<feature type="region of interest" description="Disordered" evidence="13">
    <location>
        <begin position="9"/>
        <end position="28"/>
    </location>
</feature>
<dbReference type="GO" id="GO:0006355">
    <property type="term" value="P:regulation of DNA-templated transcription"/>
    <property type="evidence" value="ECO:0007669"/>
    <property type="project" value="InterPro"/>
</dbReference>
<dbReference type="InterPro" id="IPR002717">
    <property type="entry name" value="HAT_MYST-type"/>
</dbReference>
<evidence type="ECO:0000256" key="2">
    <source>
        <dbReference type="ARBA" id="ARBA00010107"/>
    </source>
</evidence>
<keyword evidence="11" id="KW-0539">Nucleus</keyword>
<dbReference type="GO" id="GO:0008270">
    <property type="term" value="F:zinc ion binding"/>
    <property type="evidence" value="ECO:0007669"/>
    <property type="project" value="UniProtKB-KW"/>
</dbReference>
<keyword evidence="10" id="KW-0804">Transcription</keyword>
<evidence type="ECO:0000256" key="7">
    <source>
        <dbReference type="ARBA" id="ARBA00022833"/>
    </source>
</evidence>
<dbReference type="GO" id="GO:0004402">
    <property type="term" value="F:histone acetyltransferase activity"/>
    <property type="evidence" value="ECO:0007669"/>
    <property type="project" value="InterPro"/>
</dbReference>